<protein>
    <submittedName>
        <fullName evidence="2">Two component system sensor kinase</fullName>
    </submittedName>
</protein>
<evidence type="ECO:0000256" key="1">
    <source>
        <dbReference type="SAM" id="Phobius"/>
    </source>
</evidence>
<gene>
    <name evidence="2" type="ORF">DW105_21915</name>
</gene>
<dbReference type="PROSITE" id="PS51257">
    <property type="entry name" value="PROKAR_LIPOPROTEIN"/>
    <property type="match status" value="1"/>
</dbReference>
<dbReference type="Proteomes" id="UP000283958">
    <property type="component" value="Unassembled WGS sequence"/>
</dbReference>
<reference evidence="2 3" key="1">
    <citation type="submission" date="2018-08" db="EMBL/GenBank/DDBJ databases">
        <title>A genome reference for cultivated species of the human gut microbiota.</title>
        <authorList>
            <person name="Zou Y."/>
            <person name="Xue W."/>
            <person name="Luo G."/>
        </authorList>
    </citation>
    <scope>NUCLEOTIDE SEQUENCE [LARGE SCALE GENOMIC DNA]</scope>
    <source>
        <strain evidence="2 3">AM09-18</strain>
    </source>
</reference>
<evidence type="ECO:0000313" key="3">
    <source>
        <dbReference type="Proteomes" id="UP000283958"/>
    </source>
</evidence>
<dbReference type="GO" id="GO:0016301">
    <property type="term" value="F:kinase activity"/>
    <property type="evidence" value="ECO:0007669"/>
    <property type="project" value="UniProtKB-KW"/>
</dbReference>
<sequence>MERSGNFYKAIQLGYILISILIGCMAY</sequence>
<accession>A0A415DAY3</accession>
<keyword evidence="1" id="KW-0472">Membrane</keyword>
<organism evidence="2 3">
    <name type="scientific">Phocaeicola vulgatus</name>
    <name type="common">Bacteroides vulgatus</name>
    <dbReference type="NCBI Taxonomy" id="821"/>
    <lineage>
        <taxon>Bacteria</taxon>
        <taxon>Pseudomonadati</taxon>
        <taxon>Bacteroidota</taxon>
        <taxon>Bacteroidia</taxon>
        <taxon>Bacteroidales</taxon>
        <taxon>Bacteroidaceae</taxon>
        <taxon>Phocaeicola</taxon>
    </lineage>
</organism>
<evidence type="ECO:0000313" key="2">
    <source>
        <dbReference type="EMBL" id="RHJ68821.1"/>
    </source>
</evidence>
<proteinExistence type="predicted"/>
<keyword evidence="2" id="KW-0808">Transferase</keyword>
<comment type="caution">
    <text evidence="2">The sequence shown here is derived from an EMBL/GenBank/DDBJ whole genome shotgun (WGS) entry which is preliminary data.</text>
</comment>
<dbReference type="AlphaFoldDB" id="A0A415DAY3"/>
<keyword evidence="1" id="KW-0812">Transmembrane</keyword>
<feature type="non-terminal residue" evidence="2">
    <location>
        <position position="27"/>
    </location>
</feature>
<dbReference type="EMBL" id="QRMN01000097">
    <property type="protein sequence ID" value="RHJ68821.1"/>
    <property type="molecule type" value="Genomic_DNA"/>
</dbReference>
<feature type="transmembrane region" description="Helical" evidence="1">
    <location>
        <begin position="6"/>
        <end position="26"/>
    </location>
</feature>
<name>A0A415DAY3_PHOVU</name>
<keyword evidence="2" id="KW-0418">Kinase</keyword>
<keyword evidence="1" id="KW-1133">Transmembrane helix</keyword>